<dbReference type="InterPro" id="IPR000618">
    <property type="entry name" value="Insect_cuticle"/>
</dbReference>
<name>A0AAD7ZUC1_DIPPU</name>
<dbReference type="GO" id="GO:0042302">
    <property type="term" value="F:structural constituent of cuticle"/>
    <property type="evidence" value="ECO:0007669"/>
    <property type="project" value="UniProtKB-UniRule"/>
</dbReference>
<dbReference type="AlphaFoldDB" id="A0AAD7ZUC1"/>
<organism evidence="2 3">
    <name type="scientific">Diploptera punctata</name>
    <name type="common">Pacific beetle cockroach</name>
    <dbReference type="NCBI Taxonomy" id="6984"/>
    <lineage>
        <taxon>Eukaryota</taxon>
        <taxon>Metazoa</taxon>
        <taxon>Ecdysozoa</taxon>
        <taxon>Arthropoda</taxon>
        <taxon>Hexapoda</taxon>
        <taxon>Insecta</taxon>
        <taxon>Pterygota</taxon>
        <taxon>Neoptera</taxon>
        <taxon>Polyneoptera</taxon>
        <taxon>Dictyoptera</taxon>
        <taxon>Blattodea</taxon>
        <taxon>Blaberoidea</taxon>
        <taxon>Blaberidae</taxon>
        <taxon>Diplopterinae</taxon>
        <taxon>Diploptera</taxon>
    </lineage>
</organism>
<dbReference type="EMBL" id="JASPKZ010006837">
    <property type="protein sequence ID" value="KAJ9586815.1"/>
    <property type="molecule type" value="Genomic_DNA"/>
</dbReference>
<keyword evidence="3" id="KW-1185">Reference proteome</keyword>
<keyword evidence="1" id="KW-0193">Cuticle</keyword>
<evidence type="ECO:0000313" key="2">
    <source>
        <dbReference type="EMBL" id="KAJ9586815.1"/>
    </source>
</evidence>
<protein>
    <submittedName>
        <fullName evidence="2">Uncharacterized protein</fullName>
    </submittedName>
</protein>
<dbReference type="PROSITE" id="PS51155">
    <property type="entry name" value="CHIT_BIND_RR_2"/>
    <property type="match status" value="1"/>
</dbReference>
<sequence>ASLPIFILLTAVCSQQYNESPIQNFPHQQFFPSRAIKLTYNDARPLPPHQNAIQKHDTMQQSKSIITLNPNRPSLQIDLHNLISLNGTTQQDQNHSLVKNIQNSQTLTDINEETETNNKIRPTSTEHVPTTTTEIVFISEDQQPTEMHLHQDQVKLEEQAKFQEQARNAKYSFNSAISDDIMDNTQIREEVRNGLTVNGFYSYSDGFFKRTVHYEADENGFRVKKEEVEPIGSGPQLNLDGKATISSNIEGINNEYTITAADYSPLSINATV</sequence>
<comment type="caution">
    <text evidence="2">The sequence shown here is derived from an EMBL/GenBank/DDBJ whole genome shotgun (WGS) entry which is preliminary data.</text>
</comment>
<reference evidence="2" key="1">
    <citation type="journal article" date="2023" name="IScience">
        <title>Live-bearing cockroach genome reveals convergent evolutionary mechanisms linked to viviparity in insects and beyond.</title>
        <authorList>
            <person name="Fouks B."/>
            <person name="Harrison M.C."/>
            <person name="Mikhailova A.A."/>
            <person name="Marchal E."/>
            <person name="English S."/>
            <person name="Carruthers M."/>
            <person name="Jennings E.C."/>
            <person name="Chiamaka E.L."/>
            <person name="Frigard R.A."/>
            <person name="Pippel M."/>
            <person name="Attardo G.M."/>
            <person name="Benoit J.B."/>
            <person name="Bornberg-Bauer E."/>
            <person name="Tobe S.S."/>
        </authorList>
    </citation>
    <scope>NUCLEOTIDE SEQUENCE</scope>
    <source>
        <strain evidence="2">Stay&amp;Tobe</strain>
    </source>
</reference>
<evidence type="ECO:0000313" key="3">
    <source>
        <dbReference type="Proteomes" id="UP001233999"/>
    </source>
</evidence>
<dbReference type="Proteomes" id="UP001233999">
    <property type="component" value="Unassembled WGS sequence"/>
</dbReference>
<reference evidence="2" key="2">
    <citation type="submission" date="2023-05" db="EMBL/GenBank/DDBJ databases">
        <authorList>
            <person name="Fouks B."/>
        </authorList>
    </citation>
    <scope>NUCLEOTIDE SEQUENCE</scope>
    <source>
        <strain evidence="2">Stay&amp;Tobe</strain>
        <tissue evidence="2">Testes</tissue>
    </source>
</reference>
<proteinExistence type="predicted"/>
<dbReference type="Pfam" id="PF00379">
    <property type="entry name" value="Chitin_bind_4"/>
    <property type="match status" value="1"/>
</dbReference>
<accession>A0AAD7ZUC1</accession>
<feature type="non-terminal residue" evidence="2">
    <location>
        <position position="272"/>
    </location>
</feature>
<gene>
    <name evidence="2" type="ORF">L9F63_019601</name>
</gene>
<evidence type="ECO:0000256" key="1">
    <source>
        <dbReference type="PROSITE-ProRule" id="PRU00497"/>
    </source>
</evidence>